<dbReference type="Proteomes" id="UP000186176">
    <property type="component" value="Unassembled WGS sequence"/>
</dbReference>
<sequence>MDRNRWAGLLRNCNRSLLSFQVYANHQYSEKESTQEIENLILKDIPVIIRERVENYTKKSLIPQNSSLKSQIFLEKDVIKTISSCFQVDSEEACRIFRGFNYIREGGFIIRFTNTDDQFLSKETTTENGGDSLSKHSTGVNTGGVLDCFFSDVDLMSKIYDFILHEQLSLLDSVKFMYENANFEKEHSGFGTILKKACFGEVLWGKYQDYSTKETAEKYSSSFNLLDELWRWYCRLVNDQFVEFDDPELERIFGGTLLQSYSRQLLESNLLHTILVILQAQKGYISNLPGIQKKLETEINAIADNNLSFKDSLSKSSPLNRCRLIISELQSKCFLGSLYTLYSSNNGVGIGQLTLCDSNLAHSTSMVDQLRQTASNGVLLASSLILSLSPKEITIKNEDLGFLINVVITLLESLCSNDSGEVLCKIQDEKYNFSTPSRARATTFGGNSQKQLFVRGNLLLVHAKVVKPLLPALIFSYASIVVQTPNRDSLLAPILGTPSFFQSSAFSDSLENILHALNSQHPLKQYISVSFLSSSESENKTTQNISFDLEDSWTSEDLINSGNRKNIILGETFGTYYQYLVLYSIIRNTISTFSLKALPFVARISKHLSFLLRKEPRLVYRECWRGDYFRQIGVHLIIELFISSFPYGIVEFLDLLNSLVPDFNSVSKFNQADVDMAKQSFKLFMTFLRTPIKNISFPPYLSSLGLSPIPINHWNPDSVRNGSEFPELPLHLEVSCLETPSLALGASFSQASLTGTLEGCLLDFLEIKINDVTPLSAGFPNARKCLTPLRVLPIGVAEPVPLKSLLIENSETSFSSPLWSNSPYGTSYDFPEVEMPPYYHIHNTRNKKQERSEKNRGFNIDINELRLPSELSNNSAEIKLGDLDPFTIKFCCKNIQNPDSLPSLLKILLLIWESIGLSLSQLGGNLIKPQIEMLVSISELIYRLASFHPSIIFVLDQEIFSWNVLIPNVSQQGLKASSRFGLLTIKTIQMLKGISSLISNKNNGEETISVTFHTLPRLFNLLQISLQPIDLLSIDDAVHGNFLKLQAGFKEFNRDNKQVKKQLKPSVFVSPWNHMPHEIPMYWLVPLLLSCVSSKSLVDPASQKDASYYSPLLKGVQGFNFDELFNLVSKSLEIVEKQLKSYPITAQILEFVMNLLNFCPASFWGLGWDRHARLLFTTLEEYSYGSSTTNKIIRDIHLLINDCIIYQQCSEEVEQQRDLFSFFSRISHFSIHTVLSRISSWQFNLESERNLLFLRSLSVFGLLLNSMDSATLIKSDEDYEQLNRNMIKPEFKDGNSYSLKDVIPSISGITSSNHRATIATLLKHITETGLIPSLLTILSCEYSIHSQSFRRSRYSQIAKDELNDIPAPWELLISNSIIARAMEKNDSLSCTLALHLQHSNSQVMFLDKLLIPTFECSNILPNRSGELFSSPDVIVAQQVVTEVLKVIQKLLNSVADLQTNSDLLCSLRTALVQWILSSSPNQNSQISKSLLDSPKFSWSDTDIIAQNIYSKISFLYLSKKPVMNLVKSLFSLMLSFVPSSMTLNAPILAAKLLSSFCYILSSESSLNSHEQIQLQNSRPDVILEQILKPSASLNSIQQDFLLSLTNTKLFPLLIKLLYQELDFVLLAPIFSFLRSFDFSEPKVHNQDKTPIEFCRVVLELINLFSACHPSMLIGSTGSFSFERMDHVLNHCKSNLTICSGNQIGGPPSSSISRIGLICHAIVGILEKSNSLLESISKKDLVISSNLFNILNLIPLSLSLLNQLFENTRSKDFLTREMFRQSKDIASSPSTTSIWNIIISVTQNLTSLWNNLQIDSNIPQSKLQLLTIISSSISCAYHLTSRFISLSTNMSFKNYDKLPVFLRERKIFDFVKFLVSDKVIHEILHSSKSSKLIFGLFLKSNNHFSTIEDKLGIPIEYCIFSQNTCDSNHDTDLPRTYNLYPENSLEQFVNKYYYERYLKFSHLVISNESIHNLTEFNISKICKFRDESSKDLGSSSFDPSNQAFKLPPSNNSETSQLATLEMVWESGQLLAPKQRFSPNSSSLEKKDGSLQVSDEEPFIKPSVISSRVKERSETASSLQISRKEVSNTDLNRIAEIPSLLSLRNSSFIHKTRQWGPEFELNVSAMLVLLSCSTAACISVPHSKMDIQTLITFSKEIIFQIRRENSSRSFLESFMYLLTSYNELIFYLKTLLPVVIAKFSSLVSNSFLSELAVLFDTTKLTIINHCINLAQKEHQDCEIEMADGSPKTPLLEDLALKKKPNFFPNLMMTIIFSTCTDLLTFDLVSNVRLIVGRAEMIETQNSLKAPKSFAGAKISEKNCSYTLNLAPIASNNSSVSLSSSWQDLNGQCLRNTQGSNNEASEFRGCIGNLINYMPVSEFSEKSQRASVKRLFSLLIEHCCRYIIRNLKNILLSQEKTIPSQIQTQNRSETCQLNFGFKYIWTIHSFQIIKNFFEGQKSQENDICLSCDLTAAAYLLLFVLKQLSSLSEVEDNTPIIESSTIALLLELTSCSMQFYKKNGKVIHRIANEIGNIDLNGTSLDFFSSSLIALPILCLCIPAQIIEVIYIDNRKKLLQDISSEFTINTSNLKSPILTRIKELLVSNSLLDEFNIDLAVKVIPILDSVIQLNSACLDKNEAPSYSYQQAILRKDRIESIGYLKPLKVPFLSWNEAAYHSILTSTMSCLAALSSTPQGCMFILKSGILVQIASNFFLNGFRFANTSATSKQLNENSGRNPEISSIKLPSNSSFWPSTYLTVELGDQTIRNPMHVLWCKLISLSTNVFASLAKSSGKVYSEDDNNLQNKRLNTSAQGGTEYRQSMNTYTERILRGQSARSLSTISRKPMSAKTEEETNIYKSELFRDDSQAKEEVLKFIQLVEPRIQLILSEQRQISQLATLEEFNLGIDLIRATIALNIFELRYELTEILRKSLRTVRSLSVVSLGRGITEAFDMFKPTSRIERISAGQSPETLNLYHLDSLPAQVPSIFHQRCCVLLLNSVRSIIDTFISESGFSLELRGCRELLMQLFHDTMDLGRPILQLLEDIPNHSYSAFIIVKSKSGDSFLPLSLNVQALNPSEPSITDLLPEYKNVSLNKNNLEFRGIARISAISESCCLPEIITFSSFLHLLSSLVDIIAICGAKCLYTLESLEASDQHNDTIRRFLEFLHLSQGLNSSSLLESSKKLIEKVYANLKSKLGDQINVEVVGLVGIKKDPIHALLFERLSNTNSNVNSGI</sequence>
<reference evidence="2 3" key="1">
    <citation type="submission" date="2016-10" db="EMBL/GenBank/DDBJ databases">
        <title>Reductive evolution of mitochondrial metabolism and differential evolution of invasion-related proteins in Cryptosporidium.</title>
        <authorList>
            <person name="Liu S."/>
            <person name="Roellig D.M."/>
            <person name="Guo Y."/>
            <person name="Li N."/>
            <person name="Frace M.A."/>
            <person name="Tang K."/>
            <person name="Zhang L."/>
            <person name="Feng Y."/>
            <person name="Xiao L."/>
        </authorList>
    </citation>
    <scope>NUCLEOTIDE SEQUENCE [LARGE SCALE GENOMIC DNA]</scope>
    <source>
        <strain evidence="2">39726</strain>
    </source>
</reference>
<dbReference type="RefSeq" id="XP_028876235.1">
    <property type="nucleotide sequence ID" value="XM_029020228.1"/>
</dbReference>
<evidence type="ECO:0000313" key="2">
    <source>
        <dbReference type="EMBL" id="OII75199.1"/>
    </source>
</evidence>
<protein>
    <submittedName>
        <fullName evidence="2">Uncharacterized protein</fullName>
    </submittedName>
</protein>
<dbReference type="VEuPathDB" id="CryptoDB:cubi_03215"/>
<evidence type="ECO:0000313" key="3">
    <source>
        <dbReference type="Proteomes" id="UP000186176"/>
    </source>
</evidence>
<accession>A0A1J4MMC4</accession>
<feature type="region of interest" description="Disordered" evidence="1">
    <location>
        <begin position="1992"/>
        <end position="2011"/>
    </location>
</feature>
<keyword evidence="3" id="KW-1185">Reference proteome</keyword>
<evidence type="ECO:0000256" key="1">
    <source>
        <dbReference type="SAM" id="MobiDB-lite"/>
    </source>
</evidence>
<gene>
    <name evidence="2" type="ORF">cubi_03215</name>
</gene>
<dbReference type="OrthoDB" id="343704at2759"/>
<proteinExistence type="predicted"/>
<organism evidence="2 3">
    <name type="scientific">Cryptosporidium ubiquitum</name>
    <dbReference type="NCBI Taxonomy" id="857276"/>
    <lineage>
        <taxon>Eukaryota</taxon>
        <taxon>Sar</taxon>
        <taxon>Alveolata</taxon>
        <taxon>Apicomplexa</taxon>
        <taxon>Conoidasida</taxon>
        <taxon>Coccidia</taxon>
        <taxon>Eucoccidiorida</taxon>
        <taxon>Eimeriorina</taxon>
        <taxon>Cryptosporidiidae</taxon>
        <taxon>Cryptosporidium</taxon>
    </lineage>
</organism>
<comment type="caution">
    <text evidence="2">The sequence shown here is derived from an EMBL/GenBank/DDBJ whole genome shotgun (WGS) entry which is preliminary data.</text>
</comment>
<feature type="region of interest" description="Disordered" evidence="1">
    <location>
        <begin position="2032"/>
        <end position="2052"/>
    </location>
</feature>
<dbReference type="GeneID" id="39980007"/>
<name>A0A1J4MMC4_9CRYT</name>
<dbReference type="EMBL" id="LRBP01000004">
    <property type="protein sequence ID" value="OII75199.1"/>
    <property type="molecule type" value="Genomic_DNA"/>
</dbReference>